<protein>
    <submittedName>
        <fullName evidence="1">Uncharacterized protein</fullName>
    </submittedName>
</protein>
<evidence type="ECO:0000313" key="2">
    <source>
        <dbReference type="Proteomes" id="UP001460270"/>
    </source>
</evidence>
<reference evidence="2" key="1">
    <citation type="submission" date="2024-04" db="EMBL/GenBank/DDBJ databases">
        <title>Salinicola lusitanus LLJ914,a marine bacterium isolated from the Okinawa Trough.</title>
        <authorList>
            <person name="Li J."/>
        </authorList>
    </citation>
    <scope>NUCLEOTIDE SEQUENCE [LARGE SCALE GENOMIC DNA]</scope>
</reference>
<dbReference type="EMBL" id="JBBPFD010000007">
    <property type="protein sequence ID" value="KAK7919350.1"/>
    <property type="molecule type" value="Genomic_DNA"/>
</dbReference>
<name>A0AAW0P7W5_9GOBI</name>
<keyword evidence="2" id="KW-1185">Reference proteome</keyword>
<dbReference type="Proteomes" id="UP001460270">
    <property type="component" value="Unassembled WGS sequence"/>
</dbReference>
<organism evidence="1 2">
    <name type="scientific">Mugilogobius chulae</name>
    <name type="common">yellowstripe goby</name>
    <dbReference type="NCBI Taxonomy" id="88201"/>
    <lineage>
        <taxon>Eukaryota</taxon>
        <taxon>Metazoa</taxon>
        <taxon>Chordata</taxon>
        <taxon>Craniata</taxon>
        <taxon>Vertebrata</taxon>
        <taxon>Euteleostomi</taxon>
        <taxon>Actinopterygii</taxon>
        <taxon>Neopterygii</taxon>
        <taxon>Teleostei</taxon>
        <taxon>Neoteleostei</taxon>
        <taxon>Acanthomorphata</taxon>
        <taxon>Gobiaria</taxon>
        <taxon>Gobiiformes</taxon>
        <taxon>Gobioidei</taxon>
        <taxon>Gobiidae</taxon>
        <taxon>Gobionellinae</taxon>
        <taxon>Mugilogobius</taxon>
    </lineage>
</organism>
<comment type="caution">
    <text evidence="1">The sequence shown here is derived from an EMBL/GenBank/DDBJ whole genome shotgun (WGS) entry which is preliminary data.</text>
</comment>
<proteinExistence type="predicted"/>
<accession>A0AAW0P7W5</accession>
<evidence type="ECO:0000313" key="1">
    <source>
        <dbReference type="EMBL" id="KAK7919350.1"/>
    </source>
</evidence>
<dbReference type="AlphaFoldDB" id="A0AAW0P7W5"/>
<sequence length="157" mass="17846">MLWAGLTQNRLLVGFSVTDNLFHTPSTNHLHVLREHTLSSDGAHMLFLQVEEDYSHIPLLPTRTNLQGPIHQDENEYVSGNYEALPADITPEYKRTASQRKPRDGLLVWCGESPLPPSLSHTFRQFVIRSMVQQTPLSRLTPYNVEQIQNNSSPTNT</sequence>
<gene>
    <name evidence="1" type="ORF">WMY93_010634</name>
</gene>